<dbReference type="EMBL" id="BAAAZR010000031">
    <property type="protein sequence ID" value="GAA3832211.1"/>
    <property type="molecule type" value="Genomic_DNA"/>
</dbReference>
<dbReference type="Proteomes" id="UP001500888">
    <property type="component" value="Unassembled WGS sequence"/>
</dbReference>
<proteinExistence type="predicted"/>
<reference evidence="2" key="1">
    <citation type="journal article" date="2019" name="Int. J. Syst. Evol. Microbiol.">
        <title>The Global Catalogue of Microorganisms (GCM) 10K type strain sequencing project: providing services to taxonomists for standard genome sequencing and annotation.</title>
        <authorList>
            <consortium name="The Broad Institute Genomics Platform"/>
            <consortium name="The Broad Institute Genome Sequencing Center for Infectious Disease"/>
            <person name="Wu L."/>
            <person name="Ma J."/>
        </authorList>
    </citation>
    <scope>NUCLEOTIDE SEQUENCE [LARGE SCALE GENOMIC DNA]</scope>
    <source>
        <strain evidence="2">JCM 16908</strain>
    </source>
</reference>
<dbReference type="InterPro" id="IPR014729">
    <property type="entry name" value="Rossmann-like_a/b/a_fold"/>
</dbReference>
<evidence type="ECO:0008006" key="3">
    <source>
        <dbReference type="Google" id="ProtNLM"/>
    </source>
</evidence>
<dbReference type="RefSeq" id="WP_344948152.1">
    <property type="nucleotide sequence ID" value="NZ_BAAAZR010000031.1"/>
</dbReference>
<evidence type="ECO:0000313" key="2">
    <source>
        <dbReference type="Proteomes" id="UP001500888"/>
    </source>
</evidence>
<dbReference type="SUPFAM" id="SSF52402">
    <property type="entry name" value="Adenine nucleotide alpha hydrolases-like"/>
    <property type="match status" value="1"/>
</dbReference>
<comment type="caution">
    <text evidence="1">The sequence shown here is derived from an EMBL/GenBank/DDBJ whole genome shotgun (WGS) entry which is preliminary data.</text>
</comment>
<keyword evidence="2" id="KW-1185">Reference proteome</keyword>
<organism evidence="1 2">
    <name type="scientific">Sphaerisporangium flaviroseum</name>
    <dbReference type="NCBI Taxonomy" id="509199"/>
    <lineage>
        <taxon>Bacteria</taxon>
        <taxon>Bacillati</taxon>
        <taxon>Actinomycetota</taxon>
        <taxon>Actinomycetes</taxon>
        <taxon>Streptosporangiales</taxon>
        <taxon>Streptosporangiaceae</taxon>
        <taxon>Sphaerisporangium</taxon>
    </lineage>
</organism>
<accession>A0ABP7J1Z1</accession>
<name>A0ABP7J1Z1_9ACTN</name>
<gene>
    <name evidence="1" type="ORF">GCM10022226_61800</name>
</gene>
<dbReference type="Gene3D" id="3.40.50.620">
    <property type="entry name" value="HUPs"/>
    <property type="match status" value="1"/>
</dbReference>
<evidence type="ECO:0000313" key="1">
    <source>
        <dbReference type="EMBL" id="GAA3832211.1"/>
    </source>
</evidence>
<protein>
    <recommendedName>
        <fullName evidence="3">Phosphoadenosine phosphosulfate reductase</fullName>
    </recommendedName>
</protein>
<sequence length="334" mass="37056">MSTLQQLPPRRIVERLRDVSATRPLWALMLGAGVQSTTLALLAAQGEIERPDVMLMADTQWEPQAVYDNVEWVEHELAHPMGIPLIRVTAGDIRADALRTDGGHYATLPLHVRTHAGGQAILKRQCTGDYKVRPLMAMLRALLGAPIDADGNVGRVPKGRRAVQLVGFSRDEQRRVLEDTPAYTEHRHPLIDLGLTRQGCQAILERHGRANTTRSACVGCPFSGNARWRSLRDHHPKEWAEAIHFDERIRHGHPAAPTKLRGTAYLHRSRVPLAEAPIEKVTAAEWHQRQAELDLTIDGSPVNLADWEEDPPGCSPFGCRRTEIPTRAAVEAGA</sequence>